<keyword evidence="2" id="KW-1185">Reference proteome</keyword>
<dbReference type="EMBL" id="CAXAMM010039333">
    <property type="protein sequence ID" value="CAK9085684.1"/>
    <property type="molecule type" value="Genomic_DNA"/>
</dbReference>
<accession>A0ABP0QCK5</accession>
<evidence type="ECO:0008006" key="3">
    <source>
        <dbReference type="Google" id="ProtNLM"/>
    </source>
</evidence>
<reference evidence="1 2" key="1">
    <citation type="submission" date="2024-02" db="EMBL/GenBank/DDBJ databases">
        <authorList>
            <person name="Chen Y."/>
            <person name="Shah S."/>
            <person name="Dougan E. K."/>
            <person name="Thang M."/>
            <person name="Chan C."/>
        </authorList>
    </citation>
    <scope>NUCLEOTIDE SEQUENCE [LARGE SCALE GENOMIC DNA]</scope>
</reference>
<feature type="non-terminal residue" evidence="1">
    <location>
        <position position="118"/>
    </location>
</feature>
<feature type="non-terminal residue" evidence="1">
    <location>
        <position position="1"/>
    </location>
</feature>
<evidence type="ECO:0000313" key="2">
    <source>
        <dbReference type="Proteomes" id="UP001642464"/>
    </source>
</evidence>
<dbReference type="Proteomes" id="UP001642464">
    <property type="component" value="Unassembled WGS sequence"/>
</dbReference>
<protein>
    <recommendedName>
        <fullName evidence="3">Prohibitin</fullName>
    </recommendedName>
</protein>
<name>A0ABP0QCK5_9DINO</name>
<comment type="caution">
    <text evidence="1">The sequence shown here is derived from an EMBL/GenBank/DDBJ whole genome shotgun (WGS) entry which is preliminary data.</text>
</comment>
<sequence>LKPFRLLVLRGKGQARCPQMGLSDESKCAIKVCGGGCCLGWVIFFIVLGTSVKYVNERQQVVYIANGRKTVEQGPFTKIIWPSTQYEVREAILVTQREYAVLKHELTQEESHEPGPGM</sequence>
<proteinExistence type="predicted"/>
<organism evidence="1 2">
    <name type="scientific">Durusdinium trenchii</name>
    <dbReference type="NCBI Taxonomy" id="1381693"/>
    <lineage>
        <taxon>Eukaryota</taxon>
        <taxon>Sar</taxon>
        <taxon>Alveolata</taxon>
        <taxon>Dinophyceae</taxon>
        <taxon>Suessiales</taxon>
        <taxon>Symbiodiniaceae</taxon>
        <taxon>Durusdinium</taxon>
    </lineage>
</organism>
<gene>
    <name evidence="1" type="ORF">SCF082_LOCUS40580</name>
</gene>
<evidence type="ECO:0000313" key="1">
    <source>
        <dbReference type="EMBL" id="CAK9085684.1"/>
    </source>
</evidence>